<feature type="compositionally biased region" description="Acidic residues" evidence="1">
    <location>
        <begin position="156"/>
        <end position="165"/>
    </location>
</feature>
<feature type="region of interest" description="Disordered" evidence="1">
    <location>
        <begin position="1"/>
        <end position="26"/>
    </location>
</feature>
<feature type="compositionally biased region" description="Basic and acidic residues" evidence="1">
    <location>
        <begin position="1"/>
        <end position="18"/>
    </location>
</feature>
<evidence type="ECO:0000313" key="4">
    <source>
        <dbReference type="Proteomes" id="UP000558488"/>
    </source>
</evidence>
<dbReference type="Proteomes" id="UP000558488">
    <property type="component" value="Unassembled WGS sequence"/>
</dbReference>
<feature type="transmembrane region" description="Helical" evidence="2">
    <location>
        <begin position="236"/>
        <end position="257"/>
    </location>
</feature>
<keyword evidence="2" id="KW-1133">Transmembrane helix</keyword>
<protein>
    <submittedName>
        <fullName evidence="3">Uncharacterized protein</fullName>
    </submittedName>
</protein>
<keyword evidence="4" id="KW-1185">Reference proteome</keyword>
<dbReference type="EMBL" id="JACAGB010000012">
    <property type="protein sequence ID" value="KAF6331921.1"/>
    <property type="molecule type" value="Genomic_DNA"/>
</dbReference>
<gene>
    <name evidence="3" type="ORF">mPipKuh1_008219</name>
</gene>
<feature type="compositionally biased region" description="Low complexity" evidence="1">
    <location>
        <begin position="176"/>
        <end position="187"/>
    </location>
</feature>
<feature type="compositionally biased region" description="Acidic residues" evidence="1">
    <location>
        <begin position="188"/>
        <end position="201"/>
    </location>
</feature>
<evidence type="ECO:0000256" key="1">
    <source>
        <dbReference type="SAM" id="MobiDB-lite"/>
    </source>
</evidence>
<proteinExistence type="predicted"/>
<evidence type="ECO:0000256" key="2">
    <source>
        <dbReference type="SAM" id="Phobius"/>
    </source>
</evidence>
<comment type="caution">
    <text evidence="3">The sequence shown here is derived from an EMBL/GenBank/DDBJ whole genome shotgun (WGS) entry which is preliminary data.</text>
</comment>
<feature type="compositionally biased region" description="Polar residues" evidence="1">
    <location>
        <begin position="55"/>
        <end position="65"/>
    </location>
</feature>
<feature type="region of interest" description="Disordered" evidence="1">
    <location>
        <begin position="46"/>
        <end position="106"/>
    </location>
</feature>
<feature type="transmembrane region" description="Helical" evidence="2">
    <location>
        <begin position="263"/>
        <end position="286"/>
    </location>
</feature>
<sequence>MEEKRKEHRHSEDCKKDSPSSWPAAHVEKSKNVLSFFLVVHVPLPEEEPSDMGHNESQVSHTTAGQERPEVSVATWGSGEPGPVDGQPRTSLPMPRRLFGPLTPEQTRFNRQLKVFPSDLDYGAHVNQTGLKYLHPKKAKPKAPALPVILEVYSEEEDVELEESPPPENLPPPAASPAAAVEPGLAPEETEAPPPLDEEPSMEPMLDLASEEELPLEGPAQGPLVECDQPVPRDNLVFFLFFSLFILFICVPCHGSIFSLLMFIAWGFIAFIILSFLSLSLFFPLYNLF</sequence>
<keyword evidence="2" id="KW-0472">Membrane</keyword>
<feature type="compositionally biased region" description="Pro residues" evidence="1">
    <location>
        <begin position="166"/>
        <end position="175"/>
    </location>
</feature>
<name>A0A7J7W3R1_PIPKU</name>
<accession>A0A7J7W3R1</accession>
<reference evidence="3 4" key="1">
    <citation type="journal article" date="2020" name="Nature">
        <title>Six reference-quality genomes reveal evolution of bat adaptations.</title>
        <authorList>
            <person name="Jebb D."/>
            <person name="Huang Z."/>
            <person name="Pippel M."/>
            <person name="Hughes G.M."/>
            <person name="Lavrichenko K."/>
            <person name="Devanna P."/>
            <person name="Winkler S."/>
            <person name="Jermiin L.S."/>
            <person name="Skirmuntt E.C."/>
            <person name="Katzourakis A."/>
            <person name="Burkitt-Gray L."/>
            <person name="Ray D.A."/>
            <person name="Sullivan K.A.M."/>
            <person name="Roscito J.G."/>
            <person name="Kirilenko B.M."/>
            <person name="Davalos L.M."/>
            <person name="Corthals A.P."/>
            <person name="Power M.L."/>
            <person name="Jones G."/>
            <person name="Ransome R.D."/>
            <person name="Dechmann D.K.N."/>
            <person name="Locatelli A.G."/>
            <person name="Puechmaille S.J."/>
            <person name="Fedrigo O."/>
            <person name="Jarvis E.D."/>
            <person name="Hiller M."/>
            <person name="Vernes S.C."/>
            <person name="Myers E.W."/>
            <person name="Teeling E.C."/>
        </authorList>
    </citation>
    <scope>NUCLEOTIDE SEQUENCE [LARGE SCALE GENOMIC DNA]</scope>
    <source>
        <strain evidence="3">MPipKuh1</strain>
        <tissue evidence="3">Flight muscle</tissue>
    </source>
</reference>
<organism evidence="3 4">
    <name type="scientific">Pipistrellus kuhlii</name>
    <name type="common">Kuhl's pipistrelle</name>
    <dbReference type="NCBI Taxonomy" id="59472"/>
    <lineage>
        <taxon>Eukaryota</taxon>
        <taxon>Metazoa</taxon>
        <taxon>Chordata</taxon>
        <taxon>Craniata</taxon>
        <taxon>Vertebrata</taxon>
        <taxon>Euteleostomi</taxon>
        <taxon>Mammalia</taxon>
        <taxon>Eutheria</taxon>
        <taxon>Laurasiatheria</taxon>
        <taxon>Chiroptera</taxon>
        <taxon>Yangochiroptera</taxon>
        <taxon>Vespertilionidae</taxon>
        <taxon>Pipistrellus</taxon>
    </lineage>
</organism>
<dbReference type="AlphaFoldDB" id="A0A7J7W3R1"/>
<keyword evidence="2" id="KW-0812">Transmembrane</keyword>
<evidence type="ECO:0000313" key="3">
    <source>
        <dbReference type="EMBL" id="KAF6331921.1"/>
    </source>
</evidence>
<feature type="region of interest" description="Disordered" evidence="1">
    <location>
        <begin position="156"/>
        <end position="204"/>
    </location>
</feature>